<dbReference type="PANTHER" id="PTHR43297">
    <property type="entry name" value="OLIGOPEPTIDE TRANSPORT ATP-BINDING PROTEIN APPD"/>
    <property type="match status" value="1"/>
</dbReference>
<evidence type="ECO:0000259" key="9">
    <source>
        <dbReference type="PROSITE" id="PS50893"/>
    </source>
</evidence>
<accession>A0A830GVX4</accession>
<comment type="subcellular location">
    <subcellularLocation>
        <location evidence="1">Cell membrane</location>
        <topology evidence="1">Peripheral membrane protein</topology>
    </subcellularLocation>
</comment>
<dbReference type="GO" id="GO:0005524">
    <property type="term" value="F:ATP binding"/>
    <property type="evidence" value="ECO:0007669"/>
    <property type="project" value="UniProtKB-KW"/>
</dbReference>
<comment type="caution">
    <text evidence="10">The sequence shown here is derived from an EMBL/GenBank/DDBJ whole genome shotgun (WGS) entry which is preliminary data.</text>
</comment>
<dbReference type="NCBIfam" id="TIGR01727">
    <property type="entry name" value="oligo_HPY"/>
    <property type="match status" value="1"/>
</dbReference>
<keyword evidence="5" id="KW-0547">Nucleotide-binding</keyword>
<dbReference type="RefSeq" id="WP_229657759.1">
    <property type="nucleotide sequence ID" value="NZ_BMNL01000004.1"/>
</dbReference>
<sequence length="324" mass="36212">MLLSIRNLSVSYRTIYGKLNVLDNVDLDIDRGEIVGIVGESGSGKSTLGQAITRLLPPSAVVNGSIQIDGKDLLSLSEGEVTKYRGTSVFMVLQNPFTSLNPVKTVGYQLLEAARIKMERSGEKWNEDKGYEMSINALKDLRFPDPDVIMRKYPHQLSGGQIQRVVLAMSLILKPKVLIADEPTSALDVTIQAQVVNLFKELNKKLDISILFITHDISLAYVISSRLVVLYAGRIMEDGDVESVIREPSHPYTQKLIAGVPDMSKFVSPDVKLESIPGQPPSFMQLPSGCKFNPRCPFVMDVCKQREPELIKMDKRRVRCWLYE</sequence>
<evidence type="ECO:0000256" key="3">
    <source>
        <dbReference type="ARBA" id="ARBA00022475"/>
    </source>
</evidence>
<dbReference type="CDD" id="cd03257">
    <property type="entry name" value="ABC_NikE_OppD_transporters"/>
    <property type="match status" value="1"/>
</dbReference>
<dbReference type="SMART" id="SM00382">
    <property type="entry name" value="AAA"/>
    <property type="match status" value="1"/>
</dbReference>
<dbReference type="PROSITE" id="PS50893">
    <property type="entry name" value="ABC_TRANSPORTER_2"/>
    <property type="match status" value="1"/>
</dbReference>
<evidence type="ECO:0000256" key="1">
    <source>
        <dbReference type="ARBA" id="ARBA00004202"/>
    </source>
</evidence>
<reference evidence="10" key="1">
    <citation type="journal article" date="2014" name="Int. J. Syst. Evol. Microbiol.">
        <title>Complete genome sequence of Corynebacterium casei LMG S-19264T (=DSM 44701T), isolated from a smear-ripened cheese.</title>
        <authorList>
            <consortium name="US DOE Joint Genome Institute (JGI-PGF)"/>
            <person name="Walter F."/>
            <person name="Albersmeier A."/>
            <person name="Kalinowski J."/>
            <person name="Ruckert C."/>
        </authorList>
    </citation>
    <scope>NUCLEOTIDE SEQUENCE</scope>
    <source>
        <strain evidence="10">JCM 10088</strain>
    </source>
</reference>
<dbReference type="GO" id="GO:0015833">
    <property type="term" value="P:peptide transport"/>
    <property type="evidence" value="ECO:0007669"/>
    <property type="project" value="InterPro"/>
</dbReference>
<keyword evidence="7" id="KW-1278">Translocase</keyword>
<keyword evidence="8" id="KW-0472">Membrane</keyword>
<dbReference type="Pfam" id="PF00005">
    <property type="entry name" value="ABC_tran"/>
    <property type="match status" value="1"/>
</dbReference>
<keyword evidence="11" id="KW-1185">Reference proteome</keyword>
<evidence type="ECO:0000313" key="10">
    <source>
        <dbReference type="EMBL" id="GGP22360.1"/>
    </source>
</evidence>
<evidence type="ECO:0000256" key="7">
    <source>
        <dbReference type="ARBA" id="ARBA00022967"/>
    </source>
</evidence>
<keyword evidence="6 10" id="KW-0067">ATP-binding</keyword>
<dbReference type="FunFam" id="3.40.50.300:FF:000016">
    <property type="entry name" value="Oligopeptide ABC transporter ATP-binding component"/>
    <property type="match status" value="1"/>
</dbReference>
<evidence type="ECO:0000256" key="4">
    <source>
        <dbReference type="ARBA" id="ARBA00022519"/>
    </source>
</evidence>
<reference evidence="10" key="2">
    <citation type="submission" date="2020-09" db="EMBL/GenBank/DDBJ databases">
        <authorList>
            <person name="Sun Q."/>
            <person name="Ohkuma M."/>
        </authorList>
    </citation>
    <scope>NUCLEOTIDE SEQUENCE</scope>
    <source>
        <strain evidence="10">JCM 10088</strain>
    </source>
</reference>
<gene>
    <name evidence="10" type="ORF">GCM10007981_18110</name>
</gene>
<dbReference type="InterPro" id="IPR050388">
    <property type="entry name" value="ABC_Ni/Peptide_Import"/>
</dbReference>
<protein>
    <submittedName>
        <fullName evidence="10">ABC transporter ATP-binding protein</fullName>
    </submittedName>
</protein>
<feature type="domain" description="ABC transporter" evidence="9">
    <location>
        <begin position="5"/>
        <end position="257"/>
    </location>
</feature>
<dbReference type="GO" id="GO:0005886">
    <property type="term" value="C:plasma membrane"/>
    <property type="evidence" value="ECO:0007669"/>
    <property type="project" value="UniProtKB-SubCell"/>
</dbReference>
<dbReference type="GO" id="GO:0016887">
    <property type="term" value="F:ATP hydrolysis activity"/>
    <property type="evidence" value="ECO:0007669"/>
    <property type="project" value="InterPro"/>
</dbReference>
<dbReference type="InterPro" id="IPR003593">
    <property type="entry name" value="AAA+_ATPase"/>
</dbReference>
<name>A0A830GVX4_9CREN</name>
<dbReference type="AlphaFoldDB" id="A0A830GVX4"/>
<dbReference type="EMBL" id="BMNL01000004">
    <property type="protein sequence ID" value="GGP22360.1"/>
    <property type="molecule type" value="Genomic_DNA"/>
</dbReference>
<evidence type="ECO:0000256" key="5">
    <source>
        <dbReference type="ARBA" id="ARBA00022741"/>
    </source>
</evidence>
<dbReference type="InterPro" id="IPR017871">
    <property type="entry name" value="ABC_transporter-like_CS"/>
</dbReference>
<dbReference type="InterPro" id="IPR013563">
    <property type="entry name" value="Oligopep_ABC_C"/>
</dbReference>
<dbReference type="PANTHER" id="PTHR43297:SF14">
    <property type="entry name" value="ATPASE AAA-TYPE CORE DOMAIN-CONTAINING PROTEIN"/>
    <property type="match status" value="1"/>
</dbReference>
<keyword evidence="2" id="KW-0813">Transport</keyword>
<dbReference type="InterPro" id="IPR027417">
    <property type="entry name" value="P-loop_NTPase"/>
</dbReference>
<dbReference type="SUPFAM" id="SSF52540">
    <property type="entry name" value="P-loop containing nucleoside triphosphate hydrolases"/>
    <property type="match status" value="1"/>
</dbReference>
<organism evidence="10 11">
    <name type="scientific">Thermocladium modestius</name>
    <dbReference type="NCBI Taxonomy" id="62609"/>
    <lineage>
        <taxon>Archaea</taxon>
        <taxon>Thermoproteota</taxon>
        <taxon>Thermoprotei</taxon>
        <taxon>Thermoproteales</taxon>
        <taxon>Thermoproteaceae</taxon>
        <taxon>Thermocladium</taxon>
    </lineage>
</organism>
<evidence type="ECO:0000256" key="8">
    <source>
        <dbReference type="ARBA" id="ARBA00023136"/>
    </source>
</evidence>
<keyword evidence="4" id="KW-0997">Cell inner membrane</keyword>
<evidence type="ECO:0000313" key="11">
    <source>
        <dbReference type="Proteomes" id="UP000610960"/>
    </source>
</evidence>
<dbReference type="Gene3D" id="3.40.50.300">
    <property type="entry name" value="P-loop containing nucleotide triphosphate hydrolases"/>
    <property type="match status" value="1"/>
</dbReference>
<proteinExistence type="predicted"/>
<dbReference type="InterPro" id="IPR003439">
    <property type="entry name" value="ABC_transporter-like_ATP-bd"/>
</dbReference>
<dbReference type="Proteomes" id="UP000610960">
    <property type="component" value="Unassembled WGS sequence"/>
</dbReference>
<keyword evidence="3" id="KW-1003">Cell membrane</keyword>
<dbReference type="Pfam" id="PF08352">
    <property type="entry name" value="oligo_HPY"/>
    <property type="match status" value="1"/>
</dbReference>
<evidence type="ECO:0000256" key="6">
    <source>
        <dbReference type="ARBA" id="ARBA00022840"/>
    </source>
</evidence>
<evidence type="ECO:0000256" key="2">
    <source>
        <dbReference type="ARBA" id="ARBA00022448"/>
    </source>
</evidence>
<dbReference type="PROSITE" id="PS00211">
    <property type="entry name" value="ABC_TRANSPORTER_1"/>
    <property type="match status" value="1"/>
</dbReference>